<proteinExistence type="predicted"/>
<accession>A0A3P1B311</accession>
<dbReference type="Proteomes" id="UP000268372">
    <property type="component" value="Unassembled WGS sequence"/>
</dbReference>
<dbReference type="RefSeq" id="WP_124898977.1">
    <property type="nucleotide sequence ID" value="NZ_RQTJ01000009.1"/>
</dbReference>
<reference evidence="1 2" key="1">
    <citation type="submission" date="2018-11" db="EMBL/GenBank/DDBJ databases">
        <title>Flavobacterium sp. nov., YIM 102796 draft genome.</title>
        <authorList>
            <person name="Li G."/>
            <person name="Jiang Y."/>
        </authorList>
    </citation>
    <scope>NUCLEOTIDE SEQUENCE [LARGE SCALE GENOMIC DNA]</scope>
    <source>
        <strain evidence="1 2">YIM 102796</strain>
    </source>
</reference>
<keyword evidence="2" id="KW-1185">Reference proteome</keyword>
<evidence type="ECO:0000313" key="2">
    <source>
        <dbReference type="Proteomes" id="UP000268372"/>
    </source>
</evidence>
<evidence type="ECO:0000313" key="1">
    <source>
        <dbReference type="EMBL" id="RRA95391.1"/>
    </source>
</evidence>
<protein>
    <submittedName>
        <fullName evidence="1">Uncharacterized protein</fullName>
    </submittedName>
</protein>
<name>A0A3P1B311_9FLAO</name>
<sequence>MEYINELFSLMINQNVVRIIGGLDITRHSQTENELYTIKNIEILKGLKILSINRHGEVTLIDCVADRIIYDIPGEHIRRQYCLTDIEAKDFFYKWFDHNKEDSFYYDPYFEHNLELERFEIKSGYFKEDDCYIVFDFSYPLILQKCKTFDEARYLLKIDLEAKFFVANIFDFKTNSTIENFYFAVHNDEIIQFQKKIYEHQMEFPFIKYPIEQLFNEFLDEYIKGEFNVNSDEITEISREEFEYWKFDYPKLLELEQLQFTDFLKNNRA</sequence>
<dbReference type="EMBL" id="RQTJ01000009">
    <property type="protein sequence ID" value="RRA95391.1"/>
    <property type="molecule type" value="Genomic_DNA"/>
</dbReference>
<comment type="caution">
    <text evidence="1">The sequence shown here is derived from an EMBL/GenBank/DDBJ whole genome shotgun (WGS) entry which is preliminary data.</text>
</comment>
<organism evidence="1 2">
    <name type="scientific">Paenimyroides viscosum</name>
    <dbReference type="NCBI Taxonomy" id="2488729"/>
    <lineage>
        <taxon>Bacteria</taxon>
        <taxon>Pseudomonadati</taxon>
        <taxon>Bacteroidota</taxon>
        <taxon>Flavobacteriia</taxon>
        <taxon>Flavobacteriales</taxon>
        <taxon>Flavobacteriaceae</taxon>
        <taxon>Paenimyroides</taxon>
    </lineage>
</organism>
<dbReference type="AlphaFoldDB" id="A0A3P1B311"/>
<gene>
    <name evidence="1" type="ORF">EG242_05915</name>
</gene>